<keyword evidence="3" id="KW-1185">Reference proteome</keyword>
<dbReference type="InParanoid" id="A0A2R6QWJ8"/>
<keyword evidence="1" id="KW-0732">Signal</keyword>
<reference evidence="3" key="2">
    <citation type="journal article" date="2018" name="BMC Genomics">
        <title>A manually annotated Actinidia chinensis var. chinensis (kiwifruit) genome highlights the challenges associated with draft genomes and gene prediction in plants.</title>
        <authorList>
            <person name="Pilkington S.M."/>
            <person name="Crowhurst R."/>
            <person name="Hilario E."/>
            <person name="Nardozza S."/>
            <person name="Fraser L."/>
            <person name="Peng Y."/>
            <person name="Gunaseelan K."/>
            <person name="Simpson R."/>
            <person name="Tahir J."/>
            <person name="Deroles S.C."/>
            <person name="Templeton K."/>
            <person name="Luo Z."/>
            <person name="Davy M."/>
            <person name="Cheng C."/>
            <person name="McNeilage M."/>
            <person name="Scaglione D."/>
            <person name="Liu Y."/>
            <person name="Zhang Q."/>
            <person name="Datson P."/>
            <person name="De Silva N."/>
            <person name="Gardiner S.E."/>
            <person name="Bassett H."/>
            <person name="Chagne D."/>
            <person name="McCallum J."/>
            <person name="Dzierzon H."/>
            <person name="Deng C."/>
            <person name="Wang Y.Y."/>
            <person name="Barron L."/>
            <person name="Manako K."/>
            <person name="Bowen J."/>
            <person name="Foster T.M."/>
            <person name="Erridge Z.A."/>
            <person name="Tiffin H."/>
            <person name="Waite C.N."/>
            <person name="Davies K.M."/>
            <person name="Grierson E.P."/>
            <person name="Laing W.A."/>
            <person name="Kirk R."/>
            <person name="Chen X."/>
            <person name="Wood M."/>
            <person name="Montefiori M."/>
            <person name="Brummell D.A."/>
            <person name="Schwinn K.E."/>
            <person name="Catanach A."/>
            <person name="Fullerton C."/>
            <person name="Li D."/>
            <person name="Meiyalaghan S."/>
            <person name="Nieuwenhuizen N."/>
            <person name="Read N."/>
            <person name="Prakash R."/>
            <person name="Hunter D."/>
            <person name="Zhang H."/>
            <person name="McKenzie M."/>
            <person name="Knabel M."/>
            <person name="Harris A."/>
            <person name="Allan A.C."/>
            <person name="Gleave A."/>
            <person name="Chen A."/>
            <person name="Janssen B.J."/>
            <person name="Plunkett B."/>
            <person name="Ampomah-Dwamena C."/>
            <person name="Voogd C."/>
            <person name="Leif D."/>
            <person name="Lafferty D."/>
            <person name="Souleyre E.J.F."/>
            <person name="Varkonyi-Gasic E."/>
            <person name="Gambi F."/>
            <person name="Hanley J."/>
            <person name="Yao J.L."/>
            <person name="Cheung J."/>
            <person name="David K.M."/>
            <person name="Warren B."/>
            <person name="Marsh K."/>
            <person name="Snowden K.C."/>
            <person name="Lin-Wang K."/>
            <person name="Brian L."/>
            <person name="Martinez-Sanchez M."/>
            <person name="Wang M."/>
            <person name="Ileperuma N."/>
            <person name="Macnee N."/>
            <person name="Campin R."/>
            <person name="McAtee P."/>
            <person name="Drummond R.S.M."/>
            <person name="Espley R.V."/>
            <person name="Ireland H.S."/>
            <person name="Wu R."/>
            <person name="Atkinson R.G."/>
            <person name="Karunairetnam S."/>
            <person name="Bulley S."/>
            <person name="Chunkath S."/>
            <person name="Hanley Z."/>
            <person name="Storey R."/>
            <person name="Thrimawithana A.H."/>
            <person name="Thomson S."/>
            <person name="David C."/>
            <person name="Testolin R."/>
            <person name="Huang H."/>
            <person name="Hellens R.P."/>
            <person name="Schaffer R.J."/>
        </authorList>
    </citation>
    <scope>NUCLEOTIDE SEQUENCE [LARGE SCALE GENOMIC DNA]</scope>
    <source>
        <strain evidence="3">cv. Red5</strain>
    </source>
</reference>
<dbReference type="Proteomes" id="UP000241394">
    <property type="component" value="Chromosome LG12"/>
</dbReference>
<gene>
    <name evidence="2" type="ORF">CEY00_Acc13606</name>
</gene>
<dbReference type="OrthoDB" id="10551291at2759"/>
<feature type="chain" id="PRO_5015318700" evidence="1">
    <location>
        <begin position="26"/>
        <end position="128"/>
    </location>
</feature>
<evidence type="ECO:0000256" key="1">
    <source>
        <dbReference type="SAM" id="SignalP"/>
    </source>
</evidence>
<proteinExistence type="predicted"/>
<evidence type="ECO:0000313" key="3">
    <source>
        <dbReference type="Proteomes" id="UP000241394"/>
    </source>
</evidence>
<accession>A0A2R6QWJ8</accession>
<protein>
    <submittedName>
        <fullName evidence="2">Keratin-associated protein like</fullName>
    </submittedName>
</protein>
<dbReference type="EMBL" id="NKQK01000012">
    <property type="protein sequence ID" value="PSS16107.1"/>
    <property type="molecule type" value="Genomic_DNA"/>
</dbReference>
<dbReference type="Gramene" id="PSS16107">
    <property type="protein sequence ID" value="PSS16107"/>
    <property type="gene ID" value="CEY00_Acc13606"/>
</dbReference>
<feature type="signal peptide" evidence="1">
    <location>
        <begin position="1"/>
        <end position="25"/>
    </location>
</feature>
<evidence type="ECO:0000313" key="2">
    <source>
        <dbReference type="EMBL" id="PSS16107.1"/>
    </source>
</evidence>
<dbReference type="InterPro" id="IPR010800">
    <property type="entry name" value="GRP"/>
</dbReference>
<sequence>MKSRAVVLLGLLFSVLLLISSVVVAEKTSKEEEKEVQVKEPNQGYGGGQICSFGCCGYSHYGRCNSCCRNAAEARAFEIAQAKRYGEGAYYGGGGYGGGRGGWGRGGGRCCGDDDGDAQSKENEAKKP</sequence>
<dbReference type="AlphaFoldDB" id="A0A2R6QWJ8"/>
<reference evidence="2 3" key="1">
    <citation type="submission" date="2017-07" db="EMBL/GenBank/DDBJ databases">
        <title>An improved, manually edited Actinidia chinensis var. chinensis (kiwifruit) genome highlights the challenges associated with draft genomes and gene prediction in plants.</title>
        <authorList>
            <person name="Pilkington S."/>
            <person name="Crowhurst R."/>
            <person name="Hilario E."/>
            <person name="Nardozza S."/>
            <person name="Fraser L."/>
            <person name="Peng Y."/>
            <person name="Gunaseelan K."/>
            <person name="Simpson R."/>
            <person name="Tahir J."/>
            <person name="Deroles S."/>
            <person name="Templeton K."/>
            <person name="Luo Z."/>
            <person name="Davy M."/>
            <person name="Cheng C."/>
            <person name="Mcneilage M."/>
            <person name="Scaglione D."/>
            <person name="Liu Y."/>
            <person name="Zhang Q."/>
            <person name="Datson P."/>
            <person name="De Silva N."/>
            <person name="Gardiner S."/>
            <person name="Bassett H."/>
            <person name="Chagne D."/>
            <person name="Mccallum J."/>
            <person name="Dzierzon H."/>
            <person name="Deng C."/>
            <person name="Wang Y.-Y."/>
            <person name="Barron N."/>
            <person name="Manako K."/>
            <person name="Bowen J."/>
            <person name="Foster T."/>
            <person name="Erridge Z."/>
            <person name="Tiffin H."/>
            <person name="Waite C."/>
            <person name="Davies K."/>
            <person name="Grierson E."/>
            <person name="Laing W."/>
            <person name="Kirk R."/>
            <person name="Chen X."/>
            <person name="Wood M."/>
            <person name="Montefiori M."/>
            <person name="Brummell D."/>
            <person name="Schwinn K."/>
            <person name="Catanach A."/>
            <person name="Fullerton C."/>
            <person name="Li D."/>
            <person name="Meiyalaghan S."/>
            <person name="Nieuwenhuizen N."/>
            <person name="Read N."/>
            <person name="Prakash R."/>
            <person name="Hunter D."/>
            <person name="Zhang H."/>
            <person name="Mckenzie M."/>
            <person name="Knabel M."/>
            <person name="Harris A."/>
            <person name="Allan A."/>
            <person name="Chen A."/>
            <person name="Janssen B."/>
            <person name="Plunkett B."/>
            <person name="Dwamena C."/>
            <person name="Voogd C."/>
            <person name="Leif D."/>
            <person name="Lafferty D."/>
            <person name="Souleyre E."/>
            <person name="Varkonyi-Gasic E."/>
            <person name="Gambi F."/>
            <person name="Hanley J."/>
            <person name="Yao J.-L."/>
            <person name="Cheung J."/>
            <person name="David K."/>
            <person name="Warren B."/>
            <person name="Marsh K."/>
            <person name="Snowden K."/>
            <person name="Lin-Wang K."/>
            <person name="Brian L."/>
            <person name="Martinez-Sanchez M."/>
            <person name="Wang M."/>
            <person name="Ileperuma N."/>
            <person name="Macnee N."/>
            <person name="Campin R."/>
            <person name="Mcatee P."/>
            <person name="Drummond R."/>
            <person name="Espley R."/>
            <person name="Ireland H."/>
            <person name="Wu R."/>
            <person name="Atkinson R."/>
            <person name="Karunairetnam S."/>
            <person name="Bulley S."/>
            <person name="Chunkath S."/>
            <person name="Hanley Z."/>
            <person name="Storey R."/>
            <person name="Thrimawithana A."/>
            <person name="Thomson S."/>
            <person name="David C."/>
            <person name="Testolin R."/>
        </authorList>
    </citation>
    <scope>NUCLEOTIDE SEQUENCE [LARGE SCALE GENOMIC DNA]</scope>
    <source>
        <strain evidence="3">cv. Red5</strain>
        <tissue evidence="2">Young leaf</tissue>
    </source>
</reference>
<dbReference type="Pfam" id="PF07172">
    <property type="entry name" value="GRP"/>
    <property type="match status" value="1"/>
</dbReference>
<dbReference type="STRING" id="1590841.A0A2R6QWJ8"/>
<organism evidence="2 3">
    <name type="scientific">Actinidia chinensis var. chinensis</name>
    <name type="common">Chinese soft-hair kiwi</name>
    <dbReference type="NCBI Taxonomy" id="1590841"/>
    <lineage>
        <taxon>Eukaryota</taxon>
        <taxon>Viridiplantae</taxon>
        <taxon>Streptophyta</taxon>
        <taxon>Embryophyta</taxon>
        <taxon>Tracheophyta</taxon>
        <taxon>Spermatophyta</taxon>
        <taxon>Magnoliopsida</taxon>
        <taxon>eudicotyledons</taxon>
        <taxon>Gunneridae</taxon>
        <taxon>Pentapetalae</taxon>
        <taxon>asterids</taxon>
        <taxon>Ericales</taxon>
        <taxon>Actinidiaceae</taxon>
        <taxon>Actinidia</taxon>
    </lineage>
</organism>
<name>A0A2R6QWJ8_ACTCC</name>
<comment type="caution">
    <text evidence="2">The sequence shown here is derived from an EMBL/GenBank/DDBJ whole genome shotgun (WGS) entry which is preliminary data.</text>
</comment>